<protein>
    <submittedName>
        <fullName evidence="2">Uncharacterized protein</fullName>
    </submittedName>
</protein>
<feature type="compositionally biased region" description="Acidic residues" evidence="1">
    <location>
        <begin position="54"/>
        <end position="71"/>
    </location>
</feature>
<evidence type="ECO:0000256" key="1">
    <source>
        <dbReference type="SAM" id="MobiDB-lite"/>
    </source>
</evidence>
<dbReference type="EMBL" id="LR797523">
    <property type="protein sequence ID" value="CAB4222759.1"/>
    <property type="molecule type" value="Genomic_DNA"/>
</dbReference>
<evidence type="ECO:0000313" key="2">
    <source>
        <dbReference type="EMBL" id="CAB4222759.1"/>
    </source>
</evidence>
<feature type="compositionally biased region" description="Basic and acidic residues" evidence="1">
    <location>
        <begin position="124"/>
        <end position="147"/>
    </location>
</feature>
<sequence length="310" mass="34940">MFNEDTKNLIDYAYQDNGTAFRDSLYNAIHDKVSAHIESKKQEIAAGLMGQQEEAIEESKDDDDDDGAYELDDPKHPTWAKRYLEKADSKRKSDKEVSEGVAGVSPGGTCLASSNRPSIFSAKAHKEFDRVKNLSDKDSKDYHDTQIKKAQNSQRLRSEDAALEEPDDSPELKAAQATSNKASKLHGSTNPIRNIQGHLLDRKASKMFKKTPEHAAWKEKYGVKEEYALEEGRKPSPITGTRKIASYEGDHGHTAEVRHSREYNEYQVHHYKNGVHQGEGPISYHGDDKEEAHDNAKYEVGMQPEIIKKK</sequence>
<gene>
    <name evidence="2" type="ORF">UFOVP1655_218</name>
</gene>
<name>A0A6J5T524_9CAUD</name>
<accession>A0A6J5T524</accession>
<proteinExistence type="predicted"/>
<reference evidence="2" key="1">
    <citation type="submission" date="2020-05" db="EMBL/GenBank/DDBJ databases">
        <authorList>
            <person name="Chiriac C."/>
            <person name="Salcher M."/>
            <person name="Ghai R."/>
            <person name="Kavagutti S V."/>
        </authorList>
    </citation>
    <scope>NUCLEOTIDE SEQUENCE</scope>
</reference>
<feature type="region of interest" description="Disordered" evidence="1">
    <location>
        <begin position="232"/>
        <end position="253"/>
    </location>
</feature>
<organism evidence="2">
    <name type="scientific">uncultured Caudovirales phage</name>
    <dbReference type="NCBI Taxonomy" id="2100421"/>
    <lineage>
        <taxon>Viruses</taxon>
        <taxon>Duplodnaviria</taxon>
        <taxon>Heunggongvirae</taxon>
        <taxon>Uroviricota</taxon>
        <taxon>Caudoviricetes</taxon>
        <taxon>Peduoviridae</taxon>
        <taxon>Maltschvirus</taxon>
        <taxon>Maltschvirus maltsch</taxon>
    </lineage>
</organism>
<feature type="region of interest" description="Disordered" evidence="1">
    <location>
        <begin position="47"/>
        <end position="198"/>
    </location>
</feature>
<feature type="compositionally biased region" description="Polar residues" evidence="1">
    <location>
        <begin position="176"/>
        <end position="193"/>
    </location>
</feature>
<feature type="compositionally biased region" description="Basic and acidic residues" evidence="1">
    <location>
        <begin position="72"/>
        <end position="98"/>
    </location>
</feature>